<feature type="compositionally biased region" description="Polar residues" evidence="3">
    <location>
        <begin position="303"/>
        <end position="335"/>
    </location>
</feature>
<dbReference type="PRINTS" id="PR00261">
    <property type="entry name" value="LDLRECEPTOR"/>
</dbReference>
<evidence type="ECO:0000313" key="7">
    <source>
        <dbReference type="Proteomes" id="UP000069940"/>
    </source>
</evidence>
<comment type="caution">
    <text evidence="2">Lacks conserved residue(s) required for the propagation of feature annotation.</text>
</comment>
<dbReference type="PANTHER" id="PTHR39069">
    <property type="entry name" value="ECDYSONE-INDUCIBLE GENE E1, ISOFORM A"/>
    <property type="match status" value="1"/>
</dbReference>
<proteinExistence type="predicted"/>
<dbReference type="PROSITE" id="PS50068">
    <property type="entry name" value="LDLRA_2"/>
    <property type="match status" value="4"/>
</dbReference>
<feature type="compositionally biased region" description="Low complexity" evidence="3">
    <location>
        <begin position="221"/>
        <end position="237"/>
    </location>
</feature>
<feature type="disulfide bond" evidence="2">
    <location>
        <begin position="748"/>
        <end position="763"/>
    </location>
</feature>
<feature type="disulfide bond" evidence="2">
    <location>
        <begin position="649"/>
        <end position="664"/>
    </location>
</feature>
<dbReference type="RefSeq" id="XP_062709962.1">
    <property type="nucleotide sequence ID" value="XM_062853978.1"/>
</dbReference>
<feature type="compositionally biased region" description="Low complexity" evidence="3">
    <location>
        <begin position="477"/>
        <end position="511"/>
    </location>
</feature>
<evidence type="ECO:0000256" key="1">
    <source>
        <dbReference type="ARBA" id="ARBA00023157"/>
    </source>
</evidence>
<keyword evidence="7" id="KW-1185">Reference proteome</keyword>
<sequence>MKLKVELLVLMVMIAGSHASASARLGSSCQHDMDCSDSIRGSYCSLEGFCECSPFNVRLNETKCLPSQLLESECILSDQCVMRVANSHCIEGRCHCEDGFLQFRKHTCLAPAQPGTVCYSHAHCRMWDKESHCDFLIPNLFGRCQCTSPARQVGPTCVVESSSAAVPIVADVTTEELPPVAKPQQQKPEPSEVIVTSTTEDDSVVVEEFVTKVQPAEDQKQQQQVMEQAEEVVQVEQTSEEGEESTTASGSYDEYATSEESVSYDDSKSTSDMQMFENTEKYTTMEQEAEENYQNKVEEDTGETTSYQESTDYDQYSSDVSTAGPSSESFESYENASHDGEESDGYYQTYQSTHEYPQQVELLEKHNHISGEDHSNIIEGEDESTPKTSQENYEATNDTSEIYSTTEFQFNKEHTTKVDETTPESLTKKQDTENEVDAAIVEQTTPTMVRLASRTTVMEPEAPVSTTVATLLAEADPTTTTTTERWTTSTTPKPTTTSTTTTTTVAPTPSTEGSIRVKHQGIRTRVDLGDGPISLGLACINNRQCQLADPYTYCNEQGRCDCAHSQQQPPTATENTCNAASTGCSPGTFQCRSSGICISWFFVCDGRPDCSDASDEECNFSLKANITNCPALSFRCEKSGRCISRAGICDGKIQCPQGEDEVGCDFRKSRKCPEHTFMCRSGECLPEYEYCNAIVSCRDGSDEPPHLCGSRSVPNFFVKLLSGPSSRSRNYCPMRCGNGNCRSTAIVCSGRDGCGDGSDEDSCSVCRCPAPSTEYDEIAAPSLVAAASSYIPITSNIRSRQRNRTGRITSNWNIHQSQQQQ</sequence>
<feature type="compositionally biased region" description="Polar residues" evidence="3">
    <location>
        <begin position="386"/>
        <end position="397"/>
    </location>
</feature>
<evidence type="ECO:0000313" key="6">
    <source>
        <dbReference type="EnsemblMetazoa" id="AALFPA23_012604.P18120"/>
    </source>
</evidence>
<dbReference type="Pfam" id="PF01683">
    <property type="entry name" value="EB"/>
    <property type="match status" value="1"/>
</dbReference>
<dbReference type="Gene3D" id="4.10.400.10">
    <property type="entry name" value="Low-density Lipoprotein Receptor"/>
    <property type="match status" value="3"/>
</dbReference>
<protein>
    <recommendedName>
        <fullName evidence="5">EB domain-containing protein</fullName>
    </recommendedName>
</protein>
<dbReference type="InterPro" id="IPR002172">
    <property type="entry name" value="LDrepeatLR_classA_rpt"/>
</dbReference>
<dbReference type="SMART" id="SM00192">
    <property type="entry name" value="LDLa"/>
    <property type="match status" value="4"/>
</dbReference>
<feature type="disulfide bond" evidence="2">
    <location>
        <begin position="672"/>
        <end position="684"/>
    </location>
</feature>
<feature type="region of interest" description="Disordered" evidence="3">
    <location>
        <begin position="375"/>
        <end position="397"/>
    </location>
</feature>
<evidence type="ECO:0000256" key="3">
    <source>
        <dbReference type="SAM" id="MobiDB-lite"/>
    </source>
</evidence>
<keyword evidence="4" id="KW-0732">Signal</keyword>
<feature type="signal peptide" evidence="4">
    <location>
        <begin position="1"/>
        <end position="19"/>
    </location>
</feature>
<feature type="disulfide bond" evidence="2">
    <location>
        <begin position="679"/>
        <end position="697"/>
    </location>
</feature>
<dbReference type="PANTHER" id="PTHR39069:SF1">
    <property type="entry name" value="ECDYSONE-INDUCIBLE GENE E1, ISOFORM A"/>
    <property type="match status" value="1"/>
</dbReference>
<reference evidence="7" key="1">
    <citation type="journal article" date="2015" name="Proc. Natl. Acad. Sci. U.S.A.">
        <title>Genome sequence of the Asian Tiger mosquito, Aedes albopictus, reveals insights into its biology, genetics, and evolution.</title>
        <authorList>
            <person name="Chen X.G."/>
            <person name="Jiang X."/>
            <person name="Gu J."/>
            <person name="Xu M."/>
            <person name="Wu Y."/>
            <person name="Deng Y."/>
            <person name="Zhang C."/>
            <person name="Bonizzoni M."/>
            <person name="Dermauw W."/>
            <person name="Vontas J."/>
            <person name="Armbruster P."/>
            <person name="Huang X."/>
            <person name="Yang Y."/>
            <person name="Zhang H."/>
            <person name="He W."/>
            <person name="Peng H."/>
            <person name="Liu Y."/>
            <person name="Wu K."/>
            <person name="Chen J."/>
            <person name="Lirakis M."/>
            <person name="Topalis P."/>
            <person name="Van Leeuwen T."/>
            <person name="Hall A.B."/>
            <person name="Jiang X."/>
            <person name="Thorpe C."/>
            <person name="Mueller R.L."/>
            <person name="Sun C."/>
            <person name="Waterhouse R.M."/>
            <person name="Yan G."/>
            <person name="Tu Z.J."/>
            <person name="Fang X."/>
            <person name="James A.A."/>
        </authorList>
    </citation>
    <scope>NUCLEOTIDE SEQUENCE [LARGE SCALE GENOMIC DNA]</scope>
    <source>
        <strain evidence="7">Foshan</strain>
    </source>
</reference>
<organism evidence="6 7">
    <name type="scientific">Aedes albopictus</name>
    <name type="common">Asian tiger mosquito</name>
    <name type="synonym">Stegomyia albopicta</name>
    <dbReference type="NCBI Taxonomy" id="7160"/>
    <lineage>
        <taxon>Eukaryota</taxon>
        <taxon>Metazoa</taxon>
        <taxon>Ecdysozoa</taxon>
        <taxon>Arthropoda</taxon>
        <taxon>Hexapoda</taxon>
        <taxon>Insecta</taxon>
        <taxon>Pterygota</taxon>
        <taxon>Neoptera</taxon>
        <taxon>Endopterygota</taxon>
        <taxon>Diptera</taxon>
        <taxon>Nematocera</taxon>
        <taxon>Culicoidea</taxon>
        <taxon>Culicidae</taxon>
        <taxon>Culicinae</taxon>
        <taxon>Aedini</taxon>
        <taxon>Aedes</taxon>
        <taxon>Stegomyia</taxon>
    </lineage>
</organism>
<accession>A0ABM1YVZ0</accession>
<dbReference type="Proteomes" id="UP000069940">
    <property type="component" value="Unassembled WGS sequence"/>
</dbReference>
<feature type="chain" id="PRO_5046411318" description="EB domain-containing protein" evidence="4">
    <location>
        <begin position="20"/>
        <end position="821"/>
    </location>
</feature>
<dbReference type="GeneID" id="109418925"/>
<evidence type="ECO:0000259" key="5">
    <source>
        <dbReference type="Pfam" id="PF01683"/>
    </source>
</evidence>
<dbReference type="InterPro" id="IPR023415">
    <property type="entry name" value="LDLR_class-A_CS"/>
</dbReference>
<feature type="compositionally biased region" description="Polar residues" evidence="3">
    <location>
        <begin position="806"/>
        <end position="821"/>
    </location>
</feature>
<reference evidence="6" key="2">
    <citation type="submission" date="2025-05" db="UniProtKB">
        <authorList>
            <consortium name="EnsemblMetazoa"/>
        </authorList>
    </citation>
    <scope>IDENTIFICATION</scope>
    <source>
        <strain evidence="6">Foshan</strain>
    </source>
</reference>
<keyword evidence="1 2" id="KW-1015">Disulfide bond</keyword>
<dbReference type="EnsemblMetazoa" id="AALFPA23_012604.R18120">
    <property type="protein sequence ID" value="AALFPA23_012604.P18120"/>
    <property type="gene ID" value="AALFPA23_012604"/>
</dbReference>
<evidence type="ECO:0000256" key="2">
    <source>
        <dbReference type="PROSITE-ProRule" id="PRU00124"/>
    </source>
</evidence>
<dbReference type="Pfam" id="PF00057">
    <property type="entry name" value="Ldl_recept_a"/>
    <property type="match status" value="3"/>
</dbReference>
<feature type="domain" description="EB" evidence="5">
    <location>
        <begin position="61"/>
        <end position="108"/>
    </location>
</feature>
<feature type="disulfide bond" evidence="2">
    <location>
        <begin position="736"/>
        <end position="754"/>
    </location>
</feature>
<dbReference type="PROSITE" id="PS01209">
    <property type="entry name" value="LDLRA_1"/>
    <property type="match status" value="2"/>
</dbReference>
<feature type="region of interest" description="Disordered" evidence="3">
    <location>
        <begin position="798"/>
        <end position="821"/>
    </location>
</feature>
<name>A0ABM1YVZ0_AEDAL</name>
<dbReference type="InterPro" id="IPR006149">
    <property type="entry name" value="EB_dom"/>
</dbReference>
<dbReference type="InterPro" id="IPR036055">
    <property type="entry name" value="LDL_receptor-like_sf"/>
</dbReference>
<feature type="region of interest" description="Disordered" evidence="3">
    <location>
        <begin position="178"/>
        <end position="201"/>
    </location>
</feature>
<dbReference type="CDD" id="cd00112">
    <property type="entry name" value="LDLa"/>
    <property type="match status" value="4"/>
</dbReference>
<feature type="region of interest" description="Disordered" evidence="3">
    <location>
        <begin position="284"/>
        <end position="345"/>
    </location>
</feature>
<feature type="region of interest" description="Disordered" evidence="3">
    <location>
        <begin position="476"/>
        <end position="513"/>
    </location>
</feature>
<dbReference type="SUPFAM" id="SSF57424">
    <property type="entry name" value="LDL receptor-like module"/>
    <property type="match status" value="4"/>
</dbReference>
<feature type="region of interest" description="Disordered" evidence="3">
    <location>
        <begin position="215"/>
        <end position="272"/>
    </location>
</feature>
<evidence type="ECO:0000256" key="4">
    <source>
        <dbReference type="SAM" id="SignalP"/>
    </source>
</evidence>